<keyword evidence="5 18" id="KW-0479">Metal-binding</keyword>
<feature type="binding site" evidence="18">
    <location>
        <position position="162"/>
    </location>
    <ligand>
        <name>K(+)</name>
        <dbReference type="ChEBI" id="CHEBI:29103"/>
    </ligand>
</feature>
<dbReference type="PROSITE" id="PS51385">
    <property type="entry name" value="YJEF_N"/>
    <property type="match status" value="1"/>
</dbReference>
<comment type="catalytic activity">
    <reaction evidence="16 17 19">
        <text>(6S)-NADPHX + ADP = AMP + phosphate + NADPH + H(+)</text>
        <dbReference type="Rhea" id="RHEA:32235"/>
        <dbReference type="ChEBI" id="CHEBI:15378"/>
        <dbReference type="ChEBI" id="CHEBI:43474"/>
        <dbReference type="ChEBI" id="CHEBI:57783"/>
        <dbReference type="ChEBI" id="CHEBI:64076"/>
        <dbReference type="ChEBI" id="CHEBI:456215"/>
        <dbReference type="ChEBI" id="CHEBI:456216"/>
        <dbReference type="EC" id="4.2.1.136"/>
    </reaction>
</comment>
<comment type="cofactor">
    <cofactor evidence="17">
        <name>Mg(2+)</name>
        <dbReference type="ChEBI" id="CHEBI:18420"/>
    </cofactor>
</comment>
<evidence type="ECO:0000256" key="13">
    <source>
        <dbReference type="ARBA" id="ARBA00023268"/>
    </source>
</evidence>
<dbReference type="Gene3D" id="3.40.50.10260">
    <property type="entry name" value="YjeF N-terminal domain"/>
    <property type="match status" value="1"/>
</dbReference>
<protein>
    <recommendedName>
        <fullName evidence="19">Bifunctional NAD(P)H-hydrate repair enzyme</fullName>
    </recommendedName>
    <alternativeName>
        <fullName evidence="19">Nicotinamide nucleotide repair protein</fullName>
    </alternativeName>
    <domain>
        <recommendedName>
            <fullName evidence="19">ADP-dependent (S)-NAD(P)H-hydrate dehydratase</fullName>
            <ecNumber evidence="19">4.2.1.136</ecNumber>
        </recommendedName>
        <alternativeName>
            <fullName evidence="19">ADP-dependent NAD(P)HX dehydratase</fullName>
        </alternativeName>
    </domain>
    <domain>
        <recommendedName>
            <fullName evidence="19">NAD(P)H-hydrate epimerase</fullName>
            <ecNumber evidence="19">5.1.99.6</ecNumber>
        </recommendedName>
    </domain>
</protein>
<reference evidence="22 23" key="1">
    <citation type="submission" date="2022-04" db="EMBL/GenBank/DDBJ databases">
        <title>Halobacillus sp. isolated from saltern.</title>
        <authorList>
            <person name="Won M."/>
            <person name="Lee C.-M."/>
            <person name="Woen H.-Y."/>
            <person name="Kwon S.-W."/>
        </authorList>
    </citation>
    <scope>NUCLEOTIDE SEQUENCE [LARGE SCALE GENOMIC DNA]</scope>
    <source>
        <strain evidence="22 23">SSBR10-3</strain>
    </source>
</reference>
<evidence type="ECO:0000256" key="3">
    <source>
        <dbReference type="ARBA" id="ARBA00006001"/>
    </source>
</evidence>
<evidence type="ECO:0000259" key="21">
    <source>
        <dbReference type="PROSITE" id="PS51385"/>
    </source>
</evidence>
<comment type="similarity">
    <text evidence="17">Belongs to the NnrD/CARKD family.</text>
</comment>
<dbReference type="InterPro" id="IPR000631">
    <property type="entry name" value="CARKD"/>
</dbReference>
<dbReference type="PROSITE" id="PS01050">
    <property type="entry name" value="YJEF_C_2"/>
    <property type="match status" value="1"/>
</dbReference>
<evidence type="ECO:0000313" key="23">
    <source>
        <dbReference type="Proteomes" id="UP000831787"/>
    </source>
</evidence>
<keyword evidence="6 17" id="KW-0547">Nucleotide-binding</keyword>
<feature type="binding site" evidence="17">
    <location>
        <position position="325"/>
    </location>
    <ligand>
        <name>(6S)-NADPHX</name>
        <dbReference type="ChEBI" id="CHEBI:64076"/>
    </ligand>
</feature>
<dbReference type="InterPro" id="IPR036652">
    <property type="entry name" value="YjeF_N_dom_sf"/>
</dbReference>
<keyword evidence="7 17" id="KW-0067">ATP-binding</keyword>
<feature type="binding site" evidence="17">
    <location>
        <position position="443"/>
    </location>
    <ligand>
        <name>(6S)-NADPHX</name>
        <dbReference type="ChEBI" id="CHEBI:64076"/>
    </ligand>
</feature>
<organism evidence="22 23">
    <name type="scientific">Halobacillus salinarum</name>
    <dbReference type="NCBI Taxonomy" id="2932257"/>
    <lineage>
        <taxon>Bacteria</taxon>
        <taxon>Bacillati</taxon>
        <taxon>Bacillota</taxon>
        <taxon>Bacilli</taxon>
        <taxon>Bacillales</taxon>
        <taxon>Bacillaceae</taxon>
        <taxon>Halobacillus</taxon>
    </lineage>
</organism>
<dbReference type="Proteomes" id="UP000831787">
    <property type="component" value="Chromosome"/>
</dbReference>
<feature type="binding site" evidence="17">
    <location>
        <position position="376"/>
    </location>
    <ligand>
        <name>(6S)-NADPHX</name>
        <dbReference type="ChEBI" id="CHEBI:64076"/>
    </ligand>
</feature>
<accession>A0ABY4EJX9</accession>
<comment type="similarity">
    <text evidence="18">Belongs to the NnrE/AIBP family.</text>
</comment>
<feature type="binding site" evidence="18">
    <location>
        <begin position="130"/>
        <end position="136"/>
    </location>
    <ligand>
        <name>(6S)-NADPHX</name>
        <dbReference type="ChEBI" id="CHEBI:64076"/>
    </ligand>
</feature>
<dbReference type="InterPro" id="IPR030677">
    <property type="entry name" value="Nnr"/>
</dbReference>
<evidence type="ECO:0000259" key="20">
    <source>
        <dbReference type="PROSITE" id="PS51383"/>
    </source>
</evidence>
<dbReference type="RefSeq" id="WP_244710239.1">
    <property type="nucleotide sequence ID" value="NZ_CP095073.1"/>
</dbReference>
<evidence type="ECO:0000256" key="17">
    <source>
        <dbReference type="HAMAP-Rule" id="MF_01965"/>
    </source>
</evidence>
<comment type="cofactor">
    <cofactor evidence="18 19">
        <name>K(+)</name>
        <dbReference type="ChEBI" id="CHEBI:29103"/>
    </cofactor>
    <text evidence="18 19">Binds 1 potassium ion per subunit.</text>
</comment>
<feature type="binding site" evidence="18">
    <location>
        <begin position="57"/>
        <end position="61"/>
    </location>
    <ligand>
        <name>(6S)-NADPHX</name>
        <dbReference type="ChEBI" id="CHEBI:64076"/>
    </ligand>
</feature>
<comment type="caution">
    <text evidence="17">Lacks conserved residue(s) required for the propagation of feature annotation.</text>
</comment>
<dbReference type="Gene3D" id="3.40.1190.20">
    <property type="match status" value="1"/>
</dbReference>
<dbReference type="EC" id="5.1.99.6" evidence="19"/>
<dbReference type="InterPro" id="IPR029056">
    <property type="entry name" value="Ribokinase-like"/>
</dbReference>
<evidence type="ECO:0000256" key="5">
    <source>
        <dbReference type="ARBA" id="ARBA00022723"/>
    </source>
</evidence>
<evidence type="ECO:0000256" key="6">
    <source>
        <dbReference type="ARBA" id="ARBA00022741"/>
    </source>
</evidence>
<dbReference type="HAMAP" id="MF_01965">
    <property type="entry name" value="NADHX_dehydratase"/>
    <property type="match status" value="1"/>
</dbReference>
<evidence type="ECO:0000256" key="10">
    <source>
        <dbReference type="ARBA" id="ARBA00023027"/>
    </source>
</evidence>
<name>A0ABY4EJX9_9BACI</name>
<comment type="function">
    <text evidence="14 19">Bifunctional enzyme that catalyzes the epimerization of the S- and R-forms of NAD(P)HX and the dehydration of the S-form of NAD(P)HX at the expense of ADP, which is converted to AMP. This allows the repair of both epimers of NAD(P)HX, a damaged form of NAD(P)H that is a result of enzymatic or heat-dependent hydration.</text>
</comment>
<evidence type="ECO:0000256" key="19">
    <source>
        <dbReference type="PIRNR" id="PIRNR017184"/>
    </source>
</evidence>
<comment type="similarity">
    <text evidence="3 19">In the N-terminal section; belongs to the NnrE/AIBP family.</text>
</comment>
<dbReference type="PROSITE" id="PS51383">
    <property type="entry name" value="YJEF_C_3"/>
    <property type="match status" value="1"/>
</dbReference>
<feature type="binding site" evidence="17">
    <location>
        <begin position="413"/>
        <end position="417"/>
    </location>
    <ligand>
        <name>AMP</name>
        <dbReference type="ChEBI" id="CHEBI:456215"/>
    </ligand>
</feature>
<keyword evidence="8 17" id="KW-0521">NADP</keyword>
<dbReference type="Pfam" id="PF01256">
    <property type="entry name" value="Carb_kinase"/>
    <property type="match status" value="1"/>
</dbReference>
<evidence type="ECO:0000256" key="7">
    <source>
        <dbReference type="ARBA" id="ARBA00022840"/>
    </source>
</evidence>
<evidence type="ECO:0000256" key="1">
    <source>
        <dbReference type="ARBA" id="ARBA00000013"/>
    </source>
</evidence>
<feature type="binding site" evidence="18">
    <location>
        <position position="159"/>
    </location>
    <ligand>
        <name>(6S)-NADPHX</name>
        <dbReference type="ChEBI" id="CHEBI:64076"/>
    </ligand>
</feature>
<evidence type="ECO:0000313" key="22">
    <source>
        <dbReference type="EMBL" id="UOQ44352.1"/>
    </source>
</evidence>
<dbReference type="InterPro" id="IPR017953">
    <property type="entry name" value="Carbohydrate_kinase_pred_CS"/>
</dbReference>
<keyword evidence="23" id="KW-1185">Reference proteome</keyword>
<dbReference type="SUPFAM" id="SSF64153">
    <property type="entry name" value="YjeF N-terminal domain-like"/>
    <property type="match status" value="1"/>
</dbReference>
<keyword evidence="10 17" id="KW-0520">NAD</keyword>
<evidence type="ECO:0000256" key="16">
    <source>
        <dbReference type="ARBA" id="ARBA00049209"/>
    </source>
</evidence>
<dbReference type="Pfam" id="PF03853">
    <property type="entry name" value="YjeF_N"/>
    <property type="match status" value="1"/>
</dbReference>
<dbReference type="HAMAP" id="MF_01966">
    <property type="entry name" value="NADHX_epimerase"/>
    <property type="match status" value="1"/>
</dbReference>
<dbReference type="InterPro" id="IPR004443">
    <property type="entry name" value="YjeF_N_dom"/>
</dbReference>
<sequence length="504" mass="53834">MEIVTAQEMYDWDQLAIQSAGIEGKVLMESAGREAARAVEGKVERHDRILVLIGAGNNGGDGFVLARTLLNRGYHVQAWQVVPDEKISGDALLHKEIYSASNYPLLKLEDWEEFTAAMQSADVLVDAMLGIGANGPLRSPLKEIVELANQQSCCRIAVDLPTGVPADEGVVDFDGFRADHTIVIAALKMSAFLQHTRPYYGEVEVVEIGLPVKYKNKGRRVVWQADDVKRTLPKRGADSHKGSHGRGLIIGGSYSMPGSIAVSAKAALRSGAGLVTVATAKSAIPSVSSYVQEATFLPMNEKDGAITGHAVEDFQQFDGVAVGMGIGRNSEVQELMSELLAELNVPLLIDADGLYQVKELLEDVEVRSAPIVLTPHPGEFAHLTGEPISKVMQSPFAYSKEFACSHGVYLVLKGPATIITSPEGDQRVDVSGNAGLAKGGTGDVLSGILLAMMLQSESFMDGLCNGCFIHGSTAELLTEASHSKTGLLATDVIEGLSQSFRIFS</sequence>
<dbReference type="PANTHER" id="PTHR12592:SF0">
    <property type="entry name" value="ATP-DEPENDENT (S)-NAD(P)H-HYDRATE DEHYDRATASE"/>
    <property type="match status" value="1"/>
</dbReference>
<keyword evidence="11 18" id="KW-0413">Isomerase</keyword>
<keyword evidence="9 18" id="KW-0630">Potassium</keyword>
<evidence type="ECO:0000256" key="2">
    <source>
        <dbReference type="ARBA" id="ARBA00000909"/>
    </source>
</evidence>
<proteinExistence type="inferred from homology"/>
<dbReference type="NCBIfam" id="TIGR00197">
    <property type="entry name" value="yjeF_nterm"/>
    <property type="match status" value="1"/>
</dbReference>
<feature type="domain" description="YjeF N-terminal" evidence="21">
    <location>
        <begin position="9"/>
        <end position="216"/>
    </location>
</feature>
<feature type="domain" description="YjeF C-terminal" evidence="20">
    <location>
        <begin position="224"/>
        <end position="503"/>
    </location>
</feature>
<dbReference type="SUPFAM" id="SSF53613">
    <property type="entry name" value="Ribokinase-like"/>
    <property type="match status" value="1"/>
</dbReference>
<evidence type="ECO:0000256" key="18">
    <source>
        <dbReference type="HAMAP-Rule" id="MF_01966"/>
    </source>
</evidence>
<comment type="catalytic activity">
    <reaction evidence="2 18 19">
        <text>(6R)-NADPHX = (6S)-NADPHX</text>
        <dbReference type="Rhea" id="RHEA:32227"/>
        <dbReference type="ChEBI" id="CHEBI:64076"/>
        <dbReference type="ChEBI" id="CHEBI:64077"/>
        <dbReference type="EC" id="5.1.99.6"/>
    </reaction>
</comment>
<comment type="catalytic activity">
    <reaction evidence="15 17 19">
        <text>(6S)-NADHX + ADP = AMP + phosphate + NADH + H(+)</text>
        <dbReference type="Rhea" id="RHEA:32223"/>
        <dbReference type="ChEBI" id="CHEBI:15378"/>
        <dbReference type="ChEBI" id="CHEBI:43474"/>
        <dbReference type="ChEBI" id="CHEBI:57945"/>
        <dbReference type="ChEBI" id="CHEBI:64074"/>
        <dbReference type="ChEBI" id="CHEBI:456215"/>
        <dbReference type="ChEBI" id="CHEBI:456216"/>
        <dbReference type="EC" id="4.2.1.136"/>
    </reaction>
</comment>
<comment type="subunit">
    <text evidence="17">Homotetramer.</text>
</comment>
<evidence type="ECO:0000256" key="8">
    <source>
        <dbReference type="ARBA" id="ARBA00022857"/>
    </source>
</evidence>
<keyword evidence="13" id="KW-0511">Multifunctional enzyme</keyword>
<evidence type="ECO:0000256" key="9">
    <source>
        <dbReference type="ARBA" id="ARBA00022958"/>
    </source>
</evidence>
<evidence type="ECO:0000256" key="12">
    <source>
        <dbReference type="ARBA" id="ARBA00023239"/>
    </source>
</evidence>
<comment type="function">
    <text evidence="18">Catalyzes the epimerization of the S- and R-forms of NAD(P)HX, a damaged form of NAD(P)H that is a result of enzymatic or heat-dependent hydration. This is a prerequisite for the S-specific NAD(P)H-hydrate dehydratase to allow the repair of both epimers of NAD(P)HX.</text>
</comment>
<comment type="catalytic activity">
    <reaction evidence="1 18 19">
        <text>(6R)-NADHX = (6S)-NADHX</text>
        <dbReference type="Rhea" id="RHEA:32215"/>
        <dbReference type="ChEBI" id="CHEBI:64074"/>
        <dbReference type="ChEBI" id="CHEBI:64075"/>
        <dbReference type="EC" id="5.1.99.6"/>
    </reaction>
</comment>
<dbReference type="PANTHER" id="PTHR12592">
    <property type="entry name" value="ATP-DEPENDENT (S)-NAD(P)H-HYDRATE DEHYDRATASE FAMILY MEMBER"/>
    <property type="match status" value="1"/>
</dbReference>
<comment type="similarity">
    <text evidence="4 19">In the C-terminal section; belongs to the NnrD/CARKD family.</text>
</comment>
<evidence type="ECO:0000256" key="15">
    <source>
        <dbReference type="ARBA" id="ARBA00048238"/>
    </source>
</evidence>
<feature type="binding site" evidence="17">
    <location>
        <position position="442"/>
    </location>
    <ligand>
        <name>AMP</name>
        <dbReference type="ChEBI" id="CHEBI:456215"/>
    </ligand>
</feature>
<evidence type="ECO:0000256" key="11">
    <source>
        <dbReference type="ARBA" id="ARBA00023235"/>
    </source>
</evidence>
<evidence type="ECO:0000256" key="4">
    <source>
        <dbReference type="ARBA" id="ARBA00009524"/>
    </source>
</evidence>
<dbReference type="CDD" id="cd01171">
    <property type="entry name" value="YXKO-related"/>
    <property type="match status" value="1"/>
</dbReference>
<feature type="binding site" evidence="18">
    <location>
        <position position="58"/>
    </location>
    <ligand>
        <name>K(+)</name>
        <dbReference type="ChEBI" id="CHEBI:29103"/>
    </ligand>
</feature>
<dbReference type="EMBL" id="CP095073">
    <property type="protein sequence ID" value="UOQ44352.1"/>
    <property type="molecule type" value="Genomic_DNA"/>
</dbReference>
<comment type="function">
    <text evidence="17">Catalyzes the dehydration of the S-form of NAD(P)HX at the expense of ADP, which is converted to AMP. Together with NAD(P)HX epimerase, which catalyzes the epimerization of the S- and R-forms, the enzyme allows the repair of both epimers of NAD(P)HX, a damaged form of NAD(P)H that is a result of enzymatic or heat-dependent hydration.</text>
</comment>
<keyword evidence="12 17" id="KW-0456">Lyase</keyword>
<dbReference type="NCBIfam" id="TIGR00196">
    <property type="entry name" value="yjeF_cterm"/>
    <property type="match status" value="1"/>
</dbReference>
<gene>
    <name evidence="18" type="primary">nnrE</name>
    <name evidence="17" type="synonym">nnrD</name>
    <name evidence="22" type="ORF">MUN89_21425</name>
</gene>
<evidence type="ECO:0000256" key="14">
    <source>
        <dbReference type="ARBA" id="ARBA00025153"/>
    </source>
</evidence>
<dbReference type="EC" id="4.2.1.136" evidence="19"/>
<feature type="binding site" evidence="18">
    <location>
        <position position="126"/>
    </location>
    <ligand>
        <name>K(+)</name>
        <dbReference type="ChEBI" id="CHEBI:29103"/>
    </ligand>
</feature>
<dbReference type="PIRSF" id="PIRSF017184">
    <property type="entry name" value="Nnr"/>
    <property type="match status" value="1"/>
</dbReference>